<dbReference type="RefSeq" id="WP_108906620.1">
    <property type="nucleotide sequence ID" value="NZ_CP029188.1"/>
</dbReference>
<dbReference type="InterPro" id="IPR036514">
    <property type="entry name" value="SGNH_hydro_sf"/>
</dbReference>
<reference evidence="2 3" key="1">
    <citation type="submission" date="2018-05" db="EMBL/GenBank/DDBJ databases">
        <title>Complete genome sequence of sponge-derived Streptomyces sp. HNM0039.</title>
        <authorList>
            <person name="Huang X."/>
            <person name="Zhou S."/>
        </authorList>
    </citation>
    <scope>NUCLEOTIDE SEQUENCE [LARGE SCALE GENOMIC DNA]</scope>
    <source>
        <strain evidence="2 3">HNM0039</strain>
    </source>
</reference>
<dbReference type="Pfam" id="PF13472">
    <property type="entry name" value="Lipase_GDSL_2"/>
    <property type="match status" value="1"/>
</dbReference>
<dbReference type="SUPFAM" id="SSF52266">
    <property type="entry name" value="SGNH hydrolase"/>
    <property type="match status" value="1"/>
</dbReference>
<sequence>MSRDIRMCFIGDSFVQGIGDPDYRGWVGRVLAATRDDITAFNLGIRRNTSEDVMRRCWHEVGPRTLPEADNRLVISFGSNDTVEEGGRVRVAPDRCLDNLALILEGCRRRTVAPLVVGPPPVIGAGVAQVRRTSRLADEMAALCRSRDVPFIGTTRELAVDPVWTREAMAGDGAHPGSGGYERLANLIRVDQWHEWVSDPRP</sequence>
<evidence type="ECO:0000259" key="1">
    <source>
        <dbReference type="Pfam" id="PF13472"/>
    </source>
</evidence>
<gene>
    <name evidence="2" type="ORF">DDW44_13715</name>
</gene>
<protein>
    <submittedName>
        <fullName evidence="2">G-D-S-L family lipolytic protein</fullName>
    </submittedName>
</protein>
<dbReference type="EMBL" id="CP029188">
    <property type="protein sequence ID" value="AWI29730.1"/>
    <property type="molecule type" value="Genomic_DNA"/>
</dbReference>
<evidence type="ECO:0000313" key="3">
    <source>
        <dbReference type="Proteomes" id="UP000244900"/>
    </source>
</evidence>
<dbReference type="InterPro" id="IPR013830">
    <property type="entry name" value="SGNH_hydro"/>
</dbReference>
<feature type="domain" description="SGNH hydrolase-type esterase" evidence="1">
    <location>
        <begin position="9"/>
        <end position="183"/>
    </location>
</feature>
<dbReference type="Proteomes" id="UP000244900">
    <property type="component" value="Chromosome"/>
</dbReference>
<organism evidence="2 3">
    <name type="scientific">Streptomyces tirandamycinicus</name>
    <dbReference type="NCBI Taxonomy" id="2174846"/>
    <lineage>
        <taxon>Bacteria</taxon>
        <taxon>Bacillati</taxon>
        <taxon>Actinomycetota</taxon>
        <taxon>Actinomycetes</taxon>
        <taxon>Kitasatosporales</taxon>
        <taxon>Streptomycetaceae</taxon>
        <taxon>Streptomyces</taxon>
    </lineage>
</organism>
<keyword evidence="3" id="KW-1185">Reference proteome</keyword>
<name>A0A2S1STL2_9ACTN</name>
<accession>A0A2S1STL2</accession>
<dbReference type="KEGG" id="stir:DDW44_13715"/>
<proteinExistence type="predicted"/>
<evidence type="ECO:0000313" key="2">
    <source>
        <dbReference type="EMBL" id="AWI29730.1"/>
    </source>
</evidence>
<dbReference type="OrthoDB" id="5196031at2"/>
<dbReference type="Gene3D" id="3.40.50.1110">
    <property type="entry name" value="SGNH hydrolase"/>
    <property type="match status" value="1"/>
</dbReference>
<dbReference type="AlphaFoldDB" id="A0A2S1STL2"/>